<organism evidence="1 2">
    <name type="scientific">Nephila pilipes</name>
    <name type="common">Giant wood spider</name>
    <name type="synonym">Nephila maculata</name>
    <dbReference type="NCBI Taxonomy" id="299642"/>
    <lineage>
        <taxon>Eukaryota</taxon>
        <taxon>Metazoa</taxon>
        <taxon>Ecdysozoa</taxon>
        <taxon>Arthropoda</taxon>
        <taxon>Chelicerata</taxon>
        <taxon>Arachnida</taxon>
        <taxon>Araneae</taxon>
        <taxon>Araneomorphae</taxon>
        <taxon>Entelegynae</taxon>
        <taxon>Araneoidea</taxon>
        <taxon>Nephilidae</taxon>
        <taxon>Nephila</taxon>
    </lineage>
</organism>
<evidence type="ECO:0000313" key="2">
    <source>
        <dbReference type="Proteomes" id="UP000887013"/>
    </source>
</evidence>
<protein>
    <submittedName>
        <fullName evidence="1">Uncharacterized protein</fullName>
    </submittedName>
</protein>
<evidence type="ECO:0000313" key="1">
    <source>
        <dbReference type="EMBL" id="GFT39641.1"/>
    </source>
</evidence>
<reference evidence="1" key="1">
    <citation type="submission" date="2020-08" db="EMBL/GenBank/DDBJ databases">
        <title>Multicomponent nature underlies the extraordinary mechanical properties of spider dragline silk.</title>
        <authorList>
            <person name="Kono N."/>
            <person name="Nakamura H."/>
            <person name="Mori M."/>
            <person name="Yoshida Y."/>
            <person name="Ohtoshi R."/>
            <person name="Malay A.D."/>
            <person name="Moran D.A.P."/>
            <person name="Tomita M."/>
            <person name="Numata K."/>
            <person name="Arakawa K."/>
        </authorList>
    </citation>
    <scope>NUCLEOTIDE SEQUENCE</scope>
</reference>
<dbReference type="AlphaFoldDB" id="A0A8X6NZS5"/>
<dbReference type="Proteomes" id="UP000887013">
    <property type="component" value="Unassembled WGS sequence"/>
</dbReference>
<name>A0A8X6NZS5_NEPPI</name>
<accession>A0A8X6NZS5</accession>
<dbReference type="EMBL" id="BMAW01109703">
    <property type="protein sequence ID" value="GFT39641.1"/>
    <property type="molecule type" value="Genomic_DNA"/>
</dbReference>
<comment type="caution">
    <text evidence="1">The sequence shown here is derived from an EMBL/GenBank/DDBJ whole genome shotgun (WGS) entry which is preliminary data.</text>
</comment>
<sequence>MQGKLILPIRPCTSNWGTSPCPETQDNGTCRNKRSKGNYAAVSPIINIGRSERGRSCNESHISYTKRVKNKPIRCITNSPLCLIRSYILTKGNRIWERGLMIFARALIGLNLAAPAWE</sequence>
<proteinExistence type="predicted"/>
<keyword evidence="2" id="KW-1185">Reference proteome</keyword>
<gene>
    <name evidence="1" type="ORF">NPIL_55821</name>
</gene>